<dbReference type="AlphaFoldDB" id="B6HE45"/>
<accession>B6HE45</accession>
<dbReference type="HOGENOM" id="CLU_1971277_0_0_1"/>
<organism evidence="1 2">
    <name type="scientific">Penicillium rubens (strain ATCC 28089 / DSM 1075 / NRRL 1951 / Wisconsin 54-1255)</name>
    <name type="common">Penicillium chrysogenum</name>
    <dbReference type="NCBI Taxonomy" id="500485"/>
    <lineage>
        <taxon>Eukaryota</taxon>
        <taxon>Fungi</taxon>
        <taxon>Dikarya</taxon>
        <taxon>Ascomycota</taxon>
        <taxon>Pezizomycotina</taxon>
        <taxon>Eurotiomycetes</taxon>
        <taxon>Eurotiomycetidae</taxon>
        <taxon>Eurotiales</taxon>
        <taxon>Aspergillaceae</taxon>
        <taxon>Penicillium</taxon>
        <taxon>Penicillium chrysogenum species complex</taxon>
    </lineage>
</organism>
<dbReference type="VEuPathDB" id="FungiDB:PCH_Pc20g04750"/>
<dbReference type="Proteomes" id="UP000000724">
    <property type="component" value="Contig Pc00c20"/>
</dbReference>
<keyword evidence="2" id="KW-1185">Reference proteome</keyword>
<proteinExistence type="predicted"/>
<dbReference type="EMBL" id="AM920435">
    <property type="protein sequence ID" value="CAP85804.1"/>
    <property type="molecule type" value="Genomic_DNA"/>
</dbReference>
<name>B6HE45_PENRW</name>
<gene>
    <name evidence="1" type="ORF">Pc20g04750</name>
    <name evidence="1" type="ORF">PCH_Pc20g04750</name>
</gene>
<reference evidence="1 2" key="1">
    <citation type="journal article" date="2008" name="Nat. Biotechnol.">
        <title>Genome sequencing and analysis of the filamentous fungus Penicillium chrysogenum.</title>
        <authorList>
            <person name="van den Berg M.A."/>
            <person name="Albang R."/>
            <person name="Albermann K."/>
            <person name="Badger J.H."/>
            <person name="Daran J.-M."/>
            <person name="Driessen A.J.M."/>
            <person name="Garcia-Estrada C."/>
            <person name="Fedorova N.D."/>
            <person name="Harris D.M."/>
            <person name="Heijne W.H.M."/>
            <person name="Joardar V.S."/>
            <person name="Kiel J.A.K.W."/>
            <person name="Kovalchuk A."/>
            <person name="Martin J.F."/>
            <person name="Nierman W.C."/>
            <person name="Nijland J.G."/>
            <person name="Pronk J.T."/>
            <person name="Roubos J.A."/>
            <person name="van der Klei I.J."/>
            <person name="van Peij N.N.M.E."/>
            <person name="Veenhuis M."/>
            <person name="von Doehren H."/>
            <person name="Wagner C."/>
            <person name="Wortman J.R."/>
            <person name="Bovenberg R.A.L."/>
        </authorList>
    </citation>
    <scope>NUCLEOTIDE SEQUENCE [LARGE SCALE GENOMIC DNA]</scope>
    <source>
        <strain evidence="2">ATCC 28089 / DSM 1075 / NRRL 1951 / Wisconsin 54-1255</strain>
    </source>
</reference>
<evidence type="ECO:0000313" key="1">
    <source>
        <dbReference type="EMBL" id="CAP85804.1"/>
    </source>
</evidence>
<evidence type="ECO:0000313" key="2">
    <source>
        <dbReference type="Proteomes" id="UP000000724"/>
    </source>
</evidence>
<protein>
    <submittedName>
        <fullName evidence="1">Uncharacterized protein</fullName>
    </submittedName>
</protein>
<sequence length="127" mass="14327">MAWLSVQDDLRISPAWSVPDVLQVSRRFYPLRVFLSPGRSFPKFEGRVTVAHVIGCYVISAPSRYGLTFLPWFHPWITLFKTTLKNGIGVLSNYTRIITEPVYSNGLALTRALWATTTVACAHRSVV</sequence>